<keyword evidence="1" id="KW-0489">Methyltransferase</keyword>
<dbReference type="PANTHER" id="PTHR43042:SF2">
    <property type="entry name" value="SAM-DEPENDENT METHYLTRANSFERASE"/>
    <property type="match status" value="1"/>
</dbReference>
<dbReference type="InterPro" id="IPR019614">
    <property type="entry name" value="SAM-dep_methyl-trfase"/>
</dbReference>
<dbReference type="InterPro" id="IPR013780">
    <property type="entry name" value="Glyco_hydro_b"/>
</dbReference>
<dbReference type="EMBL" id="UINC01013146">
    <property type="protein sequence ID" value="SVA56980.1"/>
    <property type="molecule type" value="Genomic_DNA"/>
</dbReference>
<gene>
    <name evidence="5" type="ORF">METZ01_LOCUS109834</name>
</gene>
<evidence type="ECO:0000256" key="3">
    <source>
        <dbReference type="ARBA" id="ARBA00022691"/>
    </source>
</evidence>
<dbReference type="Gene3D" id="3.40.50.150">
    <property type="entry name" value="Vaccinia Virus protein VP39"/>
    <property type="match status" value="1"/>
</dbReference>
<sequence length="317" mass="35928">MSSQLSYKVRHEDRHIVMNPISSDAYPVEEFDYQLLDTGNLKKLERFGPYTFIRPSLQVIWPPKLSKTEWDKANGEFRHHKRKSTGGGEWTFRNPVPKNGWPLQFRDLIFTVQTTSFGHLGLFPEQAQNWVWIANQIKGLNGNKPNVLNMFGYTGASTLVATAAGANVTHLDASKASVTWARKNLETSGLADYPVRWIVDDAEKFLKREHRRNRRYDALIIDPPSFGRGPKGEVWNIETQMANLLNLCKNVLSDSPKFILLTTHSPGLSSLTLKNMMIKFLISPDSGVFHTGDMSIYDTGSELHLPNGFYARFSPNS</sequence>
<name>A0A381WX21_9ZZZZ</name>
<dbReference type="Gene3D" id="2.60.40.1180">
    <property type="entry name" value="Golgi alpha-mannosidase II"/>
    <property type="match status" value="1"/>
</dbReference>
<keyword evidence="2" id="KW-0808">Transferase</keyword>
<dbReference type="GO" id="GO:0008168">
    <property type="term" value="F:methyltransferase activity"/>
    <property type="evidence" value="ECO:0007669"/>
    <property type="project" value="UniProtKB-KW"/>
</dbReference>
<evidence type="ECO:0000256" key="2">
    <source>
        <dbReference type="ARBA" id="ARBA00022679"/>
    </source>
</evidence>
<dbReference type="GO" id="GO:0032259">
    <property type="term" value="P:methylation"/>
    <property type="evidence" value="ECO:0007669"/>
    <property type="project" value="UniProtKB-KW"/>
</dbReference>
<accession>A0A381WX21</accession>
<reference evidence="5" key="1">
    <citation type="submission" date="2018-05" db="EMBL/GenBank/DDBJ databases">
        <authorList>
            <person name="Lanie J.A."/>
            <person name="Ng W.-L."/>
            <person name="Kazmierczak K.M."/>
            <person name="Andrzejewski T.M."/>
            <person name="Davidsen T.M."/>
            <person name="Wayne K.J."/>
            <person name="Tettelin H."/>
            <person name="Glass J.I."/>
            <person name="Rusch D."/>
            <person name="Podicherti R."/>
            <person name="Tsui H.-C.T."/>
            <person name="Winkler M.E."/>
        </authorList>
    </citation>
    <scope>NUCLEOTIDE SEQUENCE</scope>
</reference>
<evidence type="ECO:0000259" key="4">
    <source>
        <dbReference type="Pfam" id="PF10672"/>
    </source>
</evidence>
<dbReference type="SUPFAM" id="SSF53335">
    <property type="entry name" value="S-adenosyl-L-methionine-dependent methyltransferases"/>
    <property type="match status" value="1"/>
</dbReference>
<dbReference type="AlphaFoldDB" id="A0A381WX21"/>
<dbReference type="InterPro" id="IPR029063">
    <property type="entry name" value="SAM-dependent_MTases_sf"/>
</dbReference>
<organism evidence="5">
    <name type="scientific">marine metagenome</name>
    <dbReference type="NCBI Taxonomy" id="408172"/>
    <lineage>
        <taxon>unclassified sequences</taxon>
        <taxon>metagenomes</taxon>
        <taxon>ecological metagenomes</taxon>
    </lineage>
</organism>
<dbReference type="Pfam" id="PF10672">
    <property type="entry name" value="Methyltrans_SAM"/>
    <property type="match status" value="1"/>
</dbReference>
<dbReference type="PANTHER" id="PTHR43042">
    <property type="entry name" value="SAM-DEPENDENT METHYLTRANSFERASE"/>
    <property type="match status" value="1"/>
</dbReference>
<evidence type="ECO:0000313" key="5">
    <source>
        <dbReference type="EMBL" id="SVA56980.1"/>
    </source>
</evidence>
<keyword evidence="3" id="KW-0949">S-adenosyl-L-methionine</keyword>
<proteinExistence type="predicted"/>
<dbReference type="CDD" id="cd02440">
    <property type="entry name" value="AdoMet_MTases"/>
    <property type="match status" value="1"/>
</dbReference>
<feature type="domain" description="S-adenosylmethionine-dependent methyltransferase" evidence="4">
    <location>
        <begin position="79"/>
        <end position="229"/>
    </location>
</feature>
<protein>
    <recommendedName>
        <fullName evidence="4">S-adenosylmethionine-dependent methyltransferase domain-containing protein</fullName>
    </recommendedName>
</protein>
<evidence type="ECO:0000256" key="1">
    <source>
        <dbReference type="ARBA" id="ARBA00022603"/>
    </source>
</evidence>